<feature type="compositionally biased region" description="Polar residues" evidence="1">
    <location>
        <begin position="1"/>
        <end position="28"/>
    </location>
</feature>
<reference evidence="2" key="1">
    <citation type="submission" date="2022-01" db="EMBL/GenBank/DDBJ databases">
        <authorList>
            <person name="Braso-Vives M."/>
        </authorList>
    </citation>
    <scope>NUCLEOTIDE SEQUENCE</scope>
</reference>
<accession>A0A8J9Z7C7</accession>
<dbReference type="AlphaFoldDB" id="A0A8J9Z7C7"/>
<dbReference type="Proteomes" id="UP000838412">
    <property type="component" value="Chromosome 16"/>
</dbReference>
<evidence type="ECO:0000313" key="3">
    <source>
        <dbReference type="Proteomes" id="UP000838412"/>
    </source>
</evidence>
<feature type="region of interest" description="Disordered" evidence="1">
    <location>
        <begin position="1"/>
        <end position="39"/>
    </location>
</feature>
<dbReference type="EMBL" id="OV696701">
    <property type="protein sequence ID" value="CAH1248427.1"/>
    <property type="molecule type" value="Genomic_DNA"/>
</dbReference>
<sequence>MQEAELTSSNYDRYSANGCSSTPTSTRDVNPRGTIMTPPATPVLFVLGEGDAVGFEWGVREAVYERMYNPALNRKGGLHIEDHSTFSLLGQRPPPPKTSTISS</sequence>
<name>A0A8J9Z7C7_BRALA</name>
<organism evidence="2 3">
    <name type="scientific">Branchiostoma lanceolatum</name>
    <name type="common">Common lancelet</name>
    <name type="synonym">Amphioxus lanceolatum</name>
    <dbReference type="NCBI Taxonomy" id="7740"/>
    <lineage>
        <taxon>Eukaryota</taxon>
        <taxon>Metazoa</taxon>
        <taxon>Chordata</taxon>
        <taxon>Cephalochordata</taxon>
        <taxon>Leptocardii</taxon>
        <taxon>Amphioxiformes</taxon>
        <taxon>Branchiostomatidae</taxon>
        <taxon>Branchiostoma</taxon>
    </lineage>
</organism>
<keyword evidence="3" id="KW-1185">Reference proteome</keyword>
<protein>
    <submittedName>
        <fullName evidence="2">Hypp8138 protein</fullName>
    </submittedName>
</protein>
<evidence type="ECO:0000256" key="1">
    <source>
        <dbReference type="SAM" id="MobiDB-lite"/>
    </source>
</evidence>
<proteinExistence type="predicted"/>
<gene>
    <name evidence="2" type="primary">Hypp8138</name>
    <name evidence="2" type="ORF">BLAG_LOCUS9767</name>
</gene>
<evidence type="ECO:0000313" key="2">
    <source>
        <dbReference type="EMBL" id="CAH1248427.1"/>
    </source>
</evidence>